<dbReference type="AlphaFoldDB" id="A0A9W7F2K5"/>
<evidence type="ECO:0000256" key="1">
    <source>
        <dbReference type="SAM" id="MobiDB-lite"/>
    </source>
</evidence>
<comment type="caution">
    <text evidence="2">The sequence shown here is derived from an EMBL/GenBank/DDBJ whole genome shotgun (WGS) entry which is preliminary data.</text>
</comment>
<proteinExistence type="predicted"/>
<name>A0A9W7F2K5_9STRA</name>
<protein>
    <submittedName>
        <fullName evidence="2">Uncharacterized protein</fullName>
    </submittedName>
</protein>
<dbReference type="Proteomes" id="UP001165160">
    <property type="component" value="Unassembled WGS sequence"/>
</dbReference>
<keyword evidence="3" id="KW-1185">Reference proteome</keyword>
<sequence>MDTQNSVSEREIKLRSLSKDELVALLLAESKEKEAVERRFEKVLAQAAGSSNTDQGKSKEERHGIRSRIRNSEPMSRDNPNVKTGPKPNMLALDRTTKTIQLDLHEVPDKVQEYLLKGSEPGDTSDLQQRALI</sequence>
<evidence type="ECO:0000313" key="2">
    <source>
        <dbReference type="EMBL" id="GMH98638.1"/>
    </source>
</evidence>
<organism evidence="2 3">
    <name type="scientific">Triparma verrucosa</name>
    <dbReference type="NCBI Taxonomy" id="1606542"/>
    <lineage>
        <taxon>Eukaryota</taxon>
        <taxon>Sar</taxon>
        <taxon>Stramenopiles</taxon>
        <taxon>Ochrophyta</taxon>
        <taxon>Bolidophyceae</taxon>
        <taxon>Parmales</taxon>
        <taxon>Triparmaceae</taxon>
        <taxon>Triparma</taxon>
    </lineage>
</organism>
<reference evidence="3" key="1">
    <citation type="journal article" date="2023" name="Commun. Biol.">
        <title>Genome analysis of Parmales, the sister group of diatoms, reveals the evolutionary specialization of diatoms from phago-mixotrophs to photoautotrophs.</title>
        <authorList>
            <person name="Ban H."/>
            <person name="Sato S."/>
            <person name="Yoshikawa S."/>
            <person name="Yamada K."/>
            <person name="Nakamura Y."/>
            <person name="Ichinomiya M."/>
            <person name="Sato N."/>
            <person name="Blanc-Mathieu R."/>
            <person name="Endo H."/>
            <person name="Kuwata A."/>
            <person name="Ogata H."/>
        </authorList>
    </citation>
    <scope>NUCLEOTIDE SEQUENCE [LARGE SCALE GENOMIC DNA]</scope>
    <source>
        <strain evidence="3">NIES 3699</strain>
    </source>
</reference>
<gene>
    <name evidence="2" type="ORF">TrVE_jg11957</name>
</gene>
<feature type="non-terminal residue" evidence="2">
    <location>
        <position position="133"/>
    </location>
</feature>
<feature type="region of interest" description="Disordered" evidence="1">
    <location>
        <begin position="45"/>
        <end position="93"/>
    </location>
</feature>
<evidence type="ECO:0000313" key="3">
    <source>
        <dbReference type="Proteomes" id="UP001165160"/>
    </source>
</evidence>
<dbReference type="EMBL" id="BRXX01000222">
    <property type="protein sequence ID" value="GMH98638.1"/>
    <property type="molecule type" value="Genomic_DNA"/>
</dbReference>
<accession>A0A9W7F2K5</accession>